<evidence type="ECO:0000313" key="4">
    <source>
        <dbReference type="Proteomes" id="UP001642485"/>
    </source>
</evidence>
<dbReference type="RefSeq" id="WP_156790186.1">
    <property type="nucleotide sequence ID" value="NZ_OY974080.1"/>
</dbReference>
<name>A0ABM9NCD2_RICHE</name>
<evidence type="ECO:0000256" key="1">
    <source>
        <dbReference type="ARBA" id="ARBA00007435"/>
    </source>
</evidence>
<dbReference type="SUPFAM" id="SSF82771">
    <property type="entry name" value="GIY-YIG endonuclease"/>
    <property type="match status" value="1"/>
</dbReference>
<proteinExistence type="inferred from homology"/>
<dbReference type="PROSITE" id="PS50164">
    <property type="entry name" value="GIY_YIG"/>
    <property type="match status" value="1"/>
</dbReference>
<keyword evidence="4" id="KW-1185">Reference proteome</keyword>
<gene>
    <name evidence="3" type="ORF">OB144RH_05510</name>
</gene>
<feature type="domain" description="GIY-YIG" evidence="2">
    <location>
        <begin position="22"/>
        <end position="99"/>
    </location>
</feature>
<dbReference type="PANTHER" id="PTHR34477">
    <property type="entry name" value="UPF0213 PROTEIN YHBQ"/>
    <property type="match status" value="1"/>
</dbReference>
<reference evidence="3 4" key="1">
    <citation type="submission" date="2024-02" db="EMBL/GenBank/DDBJ databases">
        <authorList>
            <person name="Nijsse B."/>
            <person name="Sprong H."/>
        </authorList>
    </citation>
    <scope>NUCLEOTIDE SEQUENCE [LARGE SCALE GENOMIC DNA]</scope>
    <source>
        <strain evidence="3">OB144</strain>
    </source>
</reference>
<evidence type="ECO:0000259" key="2">
    <source>
        <dbReference type="PROSITE" id="PS50164"/>
    </source>
</evidence>
<dbReference type="Gene3D" id="3.40.1440.10">
    <property type="entry name" value="GIY-YIG endonuclease"/>
    <property type="match status" value="1"/>
</dbReference>
<comment type="similarity">
    <text evidence="1">Belongs to the UPF0213 family.</text>
</comment>
<organism evidence="3 4">
    <name type="scientific">Rickettsia helvetica</name>
    <dbReference type="NCBI Taxonomy" id="35789"/>
    <lineage>
        <taxon>Bacteria</taxon>
        <taxon>Pseudomonadati</taxon>
        <taxon>Pseudomonadota</taxon>
        <taxon>Alphaproteobacteria</taxon>
        <taxon>Rickettsiales</taxon>
        <taxon>Rickettsiaceae</taxon>
        <taxon>Rickettsieae</taxon>
        <taxon>Rickettsia</taxon>
        <taxon>spotted fever group</taxon>
    </lineage>
</organism>
<protein>
    <submittedName>
        <fullName evidence="3">GIY-YIG nuclease family protein</fullName>
    </submittedName>
</protein>
<dbReference type="PANTHER" id="PTHR34477:SF5">
    <property type="entry name" value="BSL5627 PROTEIN"/>
    <property type="match status" value="1"/>
</dbReference>
<accession>A0ABM9NCD2</accession>
<sequence length="115" mass="13522">MRRLGSNKRLQGVRQSRKNYETTNCIYLIANKRNGTIYVGVTSNLVKRIYEHKNNTTNGFSKKYDCKILVFYEIHETMDSAIAREKQIKSGSRAKKLNLIEQMNVNWKDLYDEII</sequence>
<dbReference type="Proteomes" id="UP001642485">
    <property type="component" value="Chromosome"/>
</dbReference>
<dbReference type="InterPro" id="IPR050190">
    <property type="entry name" value="UPF0213_domain"/>
</dbReference>
<dbReference type="EMBL" id="OZ018776">
    <property type="protein sequence ID" value="CAK9121228.1"/>
    <property type="molecule type" value="Genomic_DNA"/>
</dbReference>
<dbReference type="InterPro" id="IPR035901">
    <property type="entry name" value="GIY-YIG_endonuc_sf"/>
</dbReference>
<dbReference type="SMART" id="SM00465">
    <property type="entry name" value="GIYc"/>
    <property type="match status" value="1"/>
</dbReference>
<evidence type="ECO:0000313" key="3">
    <source>
        <dbReference type="EMBL" id="CAK9121228.1"/>
    </source>
</evidence>
<dbReference type="InterPro" id="IPR000305">
    <property type="entry name" value="GIY-YIG_endonuc"/>
</dbReference>
<dbReference type="Pfam" id="PF01541">
    <property type="entry name" value="GIY-YIG"/>
    <property type="match status" value="1"/>
</dbReference>
<dbReference type="CDD" id="cd10448">
    <property type="entry name" value="GIY-YIG_unchar_3"/>
    <property type="match status" value="1"/>
</dbReference>